<keyword evidence="2" id="KW-1185">Reference proteome</keyword>
<accession>A0ABS2A5I3</accession>
<organism evidence="1 2">
    <name type="scientific">Paractinoplanes ovalisporus</name>
    <dbReference type="NCBI Taxonomy" id="2810368"/>
    <lineage>
        <taxon>Bacteria</taxon>
        <taxon>Bacillati</taxon>
        <taxon>Actinomycetota</taxon>
        <taxon>Actinomycetes</taxon>
        <taxon>Micromonosporales</taxon>
        <taxon>Micromonosporaceae</taxon>
        <taxon>Paractinoplanes</taxon>
    </lineage>
</organism>
<protein>
    <submittedName>
        <fullName evidence="1">Uncharacterized protein</fullName>
    </submittedName>
</protein>
<comment type="caution">
    <text evidence="1">The sequence shown here is derived from an EMBL/GenBank/DDBJ whole genome shotgun (WGS) entry which is preliminary data.</text>
</comment>
<evidence type="ECO:0000313" key="2">
    <source>
        <dbReference type="Proteomes" id="UP000632138"/>
    </source>
</evidence>
<sequence>MINMLASAVVPILFAGGLAAPAPLTIRGELLPLPAGAASGTAVDVSPLGVVAGTAQELPQRWVELPRVGWVRQPLALPEGATAGTVTGVTDLGAAAGAVTVDGSSRAARWSLDGRSAALVPGTRVDAVGPRGTLGVYTAGAEPMGESDLVARDGGRIPLRGTAELDAGYRRTVASVGGPATAVVWVTDGIGKGTTARPVLWRAGATLRLPVFSSFLLSTACVTRVLPDGTVVSSGYSNDGGTIAFVLTKHVGGVPGTDVELSRATQTGGQFASLTCDSTQSSRNALATDGGIAGNVQQQAAYWNPAGEVRLVPYAEGERASTGVAAATGGRMIVRAEHEDGTLSYSSWRAGVRTPLTAPEGWSIASVVELTDAGLLVANVRNADGVLRPAAWHLR</sequence>
<gene>
    <name evidence="1" type="ORF">JIG36_05945</name>
</gene>
<reference evidence="1 2" key="1">
    <citation type="submission" date="2021-01" db="EMBL/GenBank/DDBJ databases">
        <title>Actinoplanes sp. nov. LDG1-06 isolated from lichen.</title>
        <authorList>
            <person name="Saeng-In P."/>
            <person name="Phongsopitanun W."/>
            <person name="Kanchanasin P."/>
            <person name="Yuki M."/>
            <person name="Kudo T."/>
            <person name="Ohkuma M."/>
            <person name="Tanasupawat S."/>
        </authorList>
    </citation>
    <scope>NUCLEOTIDE SEQUENCE [LARGE SCALE GENOMIC DNA]</scope>
    <source>
        <strain evidence="1 2">LDG1-06</strain>
    </source>
</reference>
<dbReference type="RefSeq" id="WP_203374934.1">
    <property type="nucleotide sequence ID" value="NZ_JAENHP010000001.1"/>
</dbReference>
<name>A0ABS2A5I3_9ACTN</name>
<dbReference type="Proteomes" id="UP000632138">
    <property type="component" value="Unassembled WGS sequence"/>
</dbReference>
<evidence type="ECO:0000313" key="1">
    <source>
        <dbReference type="EMBL" id="MBM2615102.1"/>
    </source>
</evidence>
<proteinExistence type="predicted"/>
<dbReference type="EMBL" id="JAENHP010000001">
    <property type="protein sequence ID" value="MBM2615102.1"/>
    <property type="molecule type" value="Genomic_DNA"/>
</dbReference>